<name>A0A369T555_9PROT</name>
<comment type="caution">
    <text evidence="1">The sequence shown here is derived from an EMBL/GenBank/DDBJ whole genome shotgun (WGS) entry which is preliminary data.</text>
</comment>
<reference evidence="1 2" key="1">
    <citation type="submission" date="2018-07" db="EMBL/GenBank/DDBJ databases">
        <title>Venubactetium sediminum gen. nov., sp. nov., isolated from a marine solar saltern.</title>
        <authorList>
            <person name="Wang S."/>
        </authorList>
    </citation>
    <scope>NUCLEOTIDE SEQUENCE [LARGE SCALE GENOMIC DNA]</scope>
    <source>
        <strain evidence="1 2">WD2A32</strain>
    </source>
</reference>
<keyword evidence="2" id="KW-1185">Reference proteome</keyword>
<dbReference type="EMBL" id="QPMH01000026">
    <property type="protein sequence ID" value="RDD60471.1"/>
    <property type="molecule type" value="Genomic_DNA"/>
</dbReference>
<dbReference type="RefSeq" id="WP_114583596.1">
    <property type="nucleotide sequence ID" value="NZ_QPMH01000026.1"/>
</dbReference>
<sequence length="119" mass="13216">MFERLRRLFGSRQPETVVFFDEQYPHEVRFEHTTSGLRRKTGVNNHAVSVEACPGDRVWLRVSTSFAEISAPLLAEDCRHLATVLQQSSKVAAKYGGPMRDAGFMPACEAGCDQQGGQS</sequence>
<dbReference type="AlphaFoldDB" id="A0A369T555"/>
<accession>A0A369T555</accession>
<dbReference type="Proteomes" id="UP000253941">
    <property type="component" value="Unassembled WGS sequence"/>
</dbReference>
<proteinExistence type="predicted"/>
<gene>
    <name evidence="1" type="ORF">DRB17_17885</name>
</gene>
<evidence type="ECO:0000313" key="2">
    <source>
        <dbReference type="Proteomes" id="UP000253941"/>
    </source>
</evidence>
<protein>
    <submittedName>
        <fullName evidence="1">Uncharacterized protein</fullName>
    </submittedName>
</protein>
<evidence type="ECO:0000313" key="1">
    <source>
        <dbReference type="EMBL" id="RDD60471.1"/>
    </source>
</evidence>
<organism evidence="1 2">
    <name type="scientific">Ferruginivarius sediminum</name>
    <dbReference type="NCBI Taxonomy" id="2661937"/>
    <lineage>
        <taxon>Bacteria</taxon>
        <taxon>Pseudomonadati</taxon>
        <taxon>Pseudomonadota</taxon>
        <taxon>Alphaproteobacteria</taxon>
        <taxon>Rhodospirillales</taxon>
        <taxon>Rhodospirillaceae</taxon>
        <taxon>Ferruginivarius</taxon>
    </lineage>
</organism>